<evidence type="ECO:0000256" key="5">
    <source>
        <dbReference type="ARBA" id="ARBA00022989"/>
    </source>
</evidence>
<organism evidence="14">
    <name type="scientific">Thermodesulfatator atlanticus</name>
    <dbReference type="NCBI Taxonomy" id="501497"/>
    <lineage>
        <taxon>Bacteria</taxon>
        <taxon>Pseudomonadati</taxon>
        <taxon>Thermodesulfobacteriota</taxon>
        <taxon>Thermodesulfobacteria</taxon>
        <taxon>Thermodesulfobacteriales</taxon>
        <taxon>Thermodesulfatatoraceae</taxon>
        <taxon>Thermodesulfatator</taxon>
    </lineage>
</organism>
<dbReference type="PANTHER" id="PTHR47529:SF1">
    <property type="entry name" value="PERIPLASMIC CHAPERONE PPID"/>
    <property type="match status" value="1"/>
</dbReference>
<feature type="domain" description="PpiC" evidence="13">
    <location>
        <begin position="264"/>
        <end position="363"/>
    </location>
</feature>
<evidence type="ECO:0000256" key="10">
    <source>
        <dbReference type="ARBA" id="ARBA00042775"/>
    </source>
</evidence>
<evidence type="ECO:0000256" key="8">
    <source>
        <dbReference type="ARBA" id="ARBA00038408"/>
    </source>
</evidence>
<comment type="similarity">
    <text evidence="8">Belongs to the PpiD chaperone family.</text>
</comment>
<dbReference type="Pfam" id="PF13145">
    <property type="entry name" value="Rotamase_2"/>
    <property type="match status" value="1"/>
</dbReference>
<dbReference type="Proteomes" id="UP000886101">
    <property type="component" value="Unassembled WGS sequence"/>
</dbReference>
<dbReference type="SUPFAM" id="SSF109998">
    <property type="entry name" value="Triger factor/SurA peptide-binding domain-like"/>
    <property type="match status" value="1"/>
</dbReference>
<dbReference type="Gene3D" id="1.10.4030.10">
    <property type="entry name" value="Porin chaperone SurA, peptide-binding domain"/>
    <property type="match status" value="1"/>
</dbReference>
<dbReference type="InterPro" id="IPR052029">
    <property type="entry name" value="PpiD_chaperone"/>
</dbReference>
<dbReference type="Pfam" id="PF13624">
    <property type="entry name" value="SurA_N_3"/>
    <property type="match status" value="1"/>
</dbReference>
<keyword evidence="11" id="KW-0413">Isomerase</keyword>
<dbReference type="EMBL" id="DROK01000142">
    <property type="protein sequence ID" value="HHI97152.1"/>
    <property type="molecule type" value="Genomic_DNA"/>
</dbReference>
<keyword evidence="3" id="KW-0997">Cell inner membrane</keyword>
<evidence type="ECO:0000256" key="9">
    <source>
        <dbReference type="ARBA" id="ARBA00040743"/>
    </source>
</evidence>
<evidence type="ECO:0000256" key="2">
    <source>
        <dbReference type="ARBA" id="ARBA00022475"/>
    </source>
</evidence>
<dbReference type="GO" id="GO:0005886">
    <property type="term" value="C:plasma membrane"/>
    <property type="evidence" value="ECO:0007669"/>
    <property type="project" value="UniProtKB-SubCell"/>
</dbReference>
<dbReference type="GO" id="GO:0003755">
    <property type="term" value="F:peptidyl-prolyl cis-trans isomerase activity"/>
    <property type="evidence" value="ECO:0007669"/>
    <property type="project" value="UniProtKB-KW"/>
</dbReference>
<evidence type="ECO:0000313" key="14">
    <source>
        <dbReference type="EMBL" id="HHI97152.1"/>
    </source>
</evidence>
<evidence type="ECO:0000256" key="1">
    <source>
        <dbReference type="ARBA" id="ARBA00004382"/>
    </source>
</evidence>
<keyword evidence="5 12" id="KW-1133">Transmembrane helix</keyword>
<dbReference type="AlphaFoldDB" id="A0A7V5NZK4"/>
<protein>
    <recommendedName>
        <fullName evidence="9">Periplasmic chaperone PpiD</fullName>
    </recommendedName>
    <alternativeName>
        <fullName evidence="10">Periplasmic folding chaperone</fullName>
    </alternativeName>
</protein>
<dbReference type="Gene3D" id="6.10.140.970">
    <property type="match status" value="1"/>
</dbReference>
<feature type="transmembrane region" description="Helical" evidence="12">
    <location>
        <begin position="12"/>
        <end position="31"/>
    </location>
</feature>
<evidence type="ECO:0000256" key="7">
    <source>
        <dbReference type="ARBA" id="ARBA00023186"/>
    </source>
</evidence>
<evidence type="ECO:0000256" key="3">
    <source>
        <dbReference type="ARBA" id="ARBA00022519"/>
    </source>
</evidence>
<reference evidence="14" key="1">
    <citation type="journal article" date="2020" name="mSystems">
        <title>Genome- and Community-Level Interaction Insights into Carbon Utilization and Element Cycling Functions of Hydrothermarchaeota in Hydrothermal Sediment.</title>
        <authorList>
            <person name="Zhou Z."/>
            <person name="Liu Y."/>
            <person name="Xu W."/>
            <person name="Pan J."/>
            <person name="Luo Z.H."/>
            <person name="Li M."/>
        </authorList>
    </citation>
    <scope>NUCLEOTIDE SEQUENCE [LARGE SCALE GENOMIC DNA]</scope>
    <source>
        <strain evidence="14">HyVt-533</strain>
    </source>
</reference>
<dbReference type="Gene3D" id="3.10.50.40">
    <property type="match status" value="2"/>
</dbReference>
<evidence type="ECO:0000256" key="6">
    <source>
        <dbReference type="ARBA" id="ARBA00023136"/>
    </source>
</evidence>
<name>A0A7V5NZK4_9BACT</name>
<keyword evidence="6 12" id="KW-0472">Membrane</keyword>
<sequence length="627" mass="72559">MLDFLRQRAGSWMVKALLAAIIIVFIFWGVGTFRTRQANLLAEVNGKPITLTEYQTLYAQKLRQLQNLLGPHFNEELLKQLQLPAQVFEELVRKRLLAQVAKEMGVSVAPKEIQLAIAQMPVFQTNGRFDPQRYQLVLRSLHLNPADFEEMVRTDLLEAKVRHLFTAPILATDNEVKEWFNFQHEQLKLAYVKIPIDTCLKEVKISEKELKEYYEKNKEKYRTPLKIAITYYLLSFDKLKKELNISEEDIKNYYTSHKEEFTVPEKRKLRHILIAKKKGESEEELLKRAQEIRQKIKDAKNFAEIARKYSDDPHSKEEGGDLGWVTANELFESLREVVFSAKKGEIIGPLRSPLGYHIILVEKIKPARTKSLAEVKEEIRKKLVAQRLKTYAWDKANQIYDEIILLGGLTEWAKKNHVSLKTTPLFDPEHPPADLPPEVVKAALKLEEGELGPIVETPDGLIIFKLARREEPKIPPFEKVKEKVAQDLSRAKALELCGQRAQKILKALATSKDPQKILQKEGLSLAQTPYFARVEGENAGLPPEVLRVVRGFARQGQWYEEPILAGEAYYLIKLLEIKPPKEEEFVRQKETLKEELTARKRQEAFSAWYRHLRANAEVKLYRELPKF</sequence>
<dbReference type="PROSITE" id="PS50198">
    <property type="entry name" value="PPIC_PPIASE_2"/>
    <property type="match status" value="1"/>
</dbReference>
<dbReference type="PANTHER" id="PTHR47529">
    <property type="entry name" value="PEPTIDYL-PROLYL CIS-TRANS ISOMERASE D"/>
    <property type="match status" value="1"/>
</dbReference>
<keyword evidence="2" id="KW-1003">Cell membrane</keyword>
<dbReference type="Pfam" id="PF00639">
    <property type="entry name" value="Rotamase"/>
    <property type="match status" value="1"/>
</dbReference>
<proteinExistence type="inferred from homology"/>
<comment type="caution">
    <text evidence="14">The sequence shown here is derived from an EMBL/GenBank/DDBJ whole genome shotgun (WGS) entry which is preliminary data.</text>
</comment>
<gene>
    <name evidence="14" type="ORF">ENJ96_04805</name>
</gene>
<dbReference type="InterPro" id="IPR046357">
    <property type="entry name" value="PPIase_dom_sf"/>
</dbReference>
<evidence type="ECO:0000259" key="13">
    <source>
        <dbReference type="PROSITE" id="PS50198"/>
    </source>
</evidence>
<dbReference type="InterPro" id="IPR000297">
    <property type="entry name" value="PPIase_PpiC"/>
</dbReference>
<keyword evidence="7" id="KW-0143">Chaperone</keyword>
<accession>A0A7V5NZK4</accession>
<dbReference type="SUPFAM" id="SSF54534">
    <property type="entry name" value="FKBP-like"/>
    <property type="match status" value="1"/>
</dbReference>
<keyword evidence="4 12" id="KW-0812">Transmembrane</keyword>
<evidence type="ECO:0000256" key="11">
    <source>
        <dbReference type="PROSITE-ProRule" id="PRU00278"/>
    </source>
</evidence>
<dbReference type="InterPro" id="IPR027304">
    <property type="entry name" value="Trigger_fact/SurA_dom_sf"/>
</dbReference>
<evidence type="ECO:0000256" key="4">
    <source>
        <dbReference type="ARBA" id="ARBA00022692"/>
    </source>
</evidence>
<evidence type="ECO:0000256" key="12">
    <source>
        <dbReference type="SAM" id="Phobius"/>
    </source>
</evidence>
<keyword evidence="11" id="KW-0697">Rotamase</keyword>
<comment type="subcellular location">
    <subcellularLocation>
        <location evidence="1">Cell inner membrane</location>
        <topology evidence="1">Single-pass type II membrane protein</topology>
        <orientation evidence="1">Periplasmic side</orientation>
    </subcellularLocation>
</comment>